<evidence type="ECO:0000256" key="1">
    <source>
        <dbReference type="SAM" id="Phobius"/>
    </source>
</evidence>
<name>A0A0G1UPA8_9BACT</name>
<keyword evidence="1" id="KW-0472">Membrane</keyword>
<organism evidence="2 3">
    <name type="scientific">Candidatus Gottesmanbacteria bacterium GW2011_GWA1_48_13</name>
    <dbReference type="NCBI Taxonomy" id="1618439"/>
    <lineage>
        <taxon>Bacteria</taxon>
        <taxon>Candidatus Gottesmaniibacteriota</taxon>
    </lineage>
</organism>
<accession>A0A0G1UPA8</accession>
<comment type="caution">
    <text evidence="2">The sequence shown here is derived from an EMBL/GenBank/DDBJ whole genome shotgun (WGS) entry which is preliminary data.</text>
</comment>
<sequence length="134" mass="14004">MKLLAQAVLEETKLGTLGGEGLGPFGKSGLFSGEGGGGIALAKVTGTISSIVGIMTVAAAIWFLIHFLLGGFLWITAGGDKSSLEKARHKMTDAFIGFIIVVSAWIILALMGQFFGYDILVGDPGALIEELKFQ</sequence>
<keyword evidence="1" id="KW-0812">Transmembrane</keyword>
<protein>
    <submittedName>
        <fullName evidence="2">Uncharacterized protein</fullName>
    </submittedName>
</protein>
<dbReference type="InterPro" id="IPR043993">
    <property type="entry name" value="T4SS_pilin"/>
</dbReference>
<dbReference type="Proteomes" id="UP000034661">
    <property type="component" value="Unassembled WGS sequence"/>
</dbReference>
<gene>
    <name evidence="2" type="ORF">UY27_C0006G0012</name>
</gene>
<keyword evidence="1" id="KW-1133">Transmembrane helix</keyword>
<feature type="transmembrane region" description="Helical" evidence="1">
    <location>
        <begin position="95"/>
        <end position="115"/>
    </location>
</feature>
<reference evidence="2 3" key="1">
    <citation type="journal article" date="2015" name="Nature">
        <title>rRNA introns, odd ribosomes, and small enigmatic genomes across a large radiation of phyla.</title>
        <authorList>
            <person name="Brown C.T."/>
            <person name="Hug L.A."/>
            <person name="Thomas B.C."/>
            <person name="Sharon I."/>
            <person name="Castelle C.J."/>
            <person name="Singh A."/>
            <person name="Wilkins M.J."/>
            <person name="Williams K.H."/>
            <person name="Banfield J.F."/>
        </authorList>
    </citation>
    <scope>NUCLEOTIDE SEQUENCE [LARGE SCALE GENOMIC DNA]</scope>
</reference>
<dbReference type="Pfam" id="PF18895">
    <property type="entry name" value="T4SS_pilin"/>
    <property type="match status" value="1"/>
</dbReference>
<dbReference type="AlphaFoldDB" id="A0A0G1UPA8"/>
<feature type="transmembrane region" description="Helical" evidence="1">
    <location>
        <begin position="51"/>
        <end position="75"/>
    </location>
</feature>
<evidence type="ECO:0000313" key="3">
    <source>
        <dbReference type="Proteomes" id="UP000034661"/>
    </source>
</evidence>
<evidence type="ECO:0000313" key="2">
    <source>
        <dbReference type="EMBL" id="KKU95964.1"/>
    </source>
</evidence>
<proteinExistence type="predicted"/>
<dbReference type="EMBL" id="LCPJ01000006">
    <property type="protein sequence ID" value="KKU95964.1"/>
    <property type="molecule type" value="Genomic_DNA"/>
</dbReference>